<reference evidence="3 4" key="1">
    <citation type="journal article" date="2018" name="PLoS Genet.">
        <title>Population sequencing reveals clonal diversity and ancestral inbreeding in the grapevine cultivar Chardonnay.</title>
        <authorList>
            <person name="Roach M.J."/>
            <person name="Johnson D.L."/>
            <person name="Bohlmann J."/>
            <person name="van Vuuren H.J."/>
            <person name="Jones S.J."/>
            <person name="Pretorius I.S."/>
            <person name="Schmidt S.A."/>
            <person name="Borneman A.R."/>
        </authorList>
    </citation>
    <scope>NUCLEOTIDE SEQUENCE [LARGE SCALE GENOMIC DNA]</scope>
    <source>
        <strain evidence="4">cv. Chardonnay</strain>
        <tissue evidence="3">Leaf</tissue>
    </source>
</reference>
<dbReference type="Proteomes" id="UP000288805">
    <property type="component" value="Unassembled WGS sequence"/>
</dbReference>
<dbReference type="AlphaFoldDB" id="A0A438IEX3"/>
<sequence>MPSISIFEFIPISLFSFQSEVPLSSYPDVDFHINKIMAATKMWFSKNNENYTFLPLGGESIAVWLLVATLSDSDTQHDNQMNDCQTNPVGWWRPALLVKNMVILGSALDPRAAAIGASASHGIIGTHDGLVYMWELSTGTKLGSLHYFKEVEEASNEETFIPEAKFKFVDIEELGPYVNGKELVDVSGVVQSVSPTMSIRRKSNNEIVPKRDITIADKTKKSVVVSLWNDHATNVG</sequence>
<dbReference type="InterPro" id="IPR031657">
    <property type="entry name" value="REPA_OB_2"/>
</dbReference>
<feature type="domain" description="Replication protein A OB" evidence="2">
    <location>
        <begin position="179"/>
        <end position="234"/>
    </location>
</feature>
<dbReference type="PANTHER" id="PTHR22715:SF1">
    <property type="entry name" value="DNA BINDING PROTEIN"/>
    <property type="match status" value="1"/>
</dbReference>
<evidence type="ECO:0000256" key="1">
    <source>
        <dbReference type="ARBA" id="ARBA00023125"/>
    </source>
</evidence>
<comment type="caution">
    <text evidence="3">The sequence shown here is derived from an EMBL/GenBank/DDBJ whole genome shotgun (WGS) entry which is preliminary data.</text>
</comment>
<dbReference type="EMBL" id="QGNW01000117">
    <property type="protein sequence ID" value="RVW94959.1"/>
    <property type="molecule type" value="Genomic_DNA"/>
</dbReference>
<name>A0A438IEX3_VITVI</name>
<dbReference type="Gene3D" id="2.40.50.140">
    <property type="entry name" value="Nucleic acid-binding proteins"/>
    <property type="match status" value="1"/>
</dbReference>
<keyword evidence="1 3" id="KW-0238">DNA-binding</keyword>
<dbReference type="GO" id="GO:0003677">
    <property type="term" value="F:DNA binding"/>
    <property type="evidence" value="ECO:0007669"/>
    <property type="project" value="UniProtKB-KW"/>
</dbReference>
<dbReference type="PANTHER" id="PTHR22715">
    <property type="entry name" value="TRANSFORMING GROWTH FACTOR BETA REGULATED GENE 1"/>
    <property type="match status" value="1"/>
</dbReference>
<evidence type="ECO:0000313" key="3">
    <source>
        <dbReference type="EMBL" id="RVW94959.1"/>
    </source>
</evidence>
<dbReference type="InterPro" id="IPR040092">
    <property type="entry name" value="TBRG1"/>
</dbReference>
<protein>
    <submittedName>
        <fullName evidence="3">Replication protein A 70 kDa DNA-binding subunit B</fullName>
    </submittedName>
</protein>
<gene>
    <name evidence="3" type="primary">RPA1B_1</name>
    <name evidence="3" type="ORF">CK203_040118</name>
</gene>
<proteinExistence type="predicted"/>
<evidence type="ECO:0000259" key="2">
    <source>
        <dbReference type="Pfam" id="PF16900"/>
    </source>
</evidence>
<dbReference type="InterPro" id="IPR012340">
    <property type="entry name" value="NA-bd_OB-fold"/>
</dbReference>
<dbReference type="Pfam" id="PF16900">
    <property type="entry name" value="REPA_OB_2"/>
    <property type="match status" value="1"/>
</dbReference>
<evidence type="ECO:0000313" key="4">
    <source>
        <dbReference type="Proteomes" id="UP000288805"/>
    </source>
</evidence>
<organism evidence="3 4">
    <name type="scientific">Vitis vinifera</name>
    <name type="common">Grape</name>
    <dbReference type="NCBI Taxonomy" id="29760"/>
    <lineage>
        <taxon>Eukaryota</taxon>
        <taxon>Viridiplantae</taxon>
        <taxon>Streptophyta</taxon>
        <taxon>Embryophyta</taxon>
        <taxon>Tracheophyta</taxon>
        <taxon>Spermatophyta</taxon>
        <taxon>Magnoliopsida</taxon>
        <taxon>eudicotyledons</taxon>
        <taxon>Gunneridae</taxon>
        <taxon>Pentapetalae</taxon>
        <taxon>rosids</taxon>
        <taxon>Vitales</taxon>
        <taxon>Vitaceae</taxon>
        <taxon>Viteae</taxon>
        <taxon>Vitis</taxon>
    </lineage>
</organism>
<accession>A0A438IEX3</accession>
<dbReference type="SUPFAM" id="SSF50249">
    <property type="entry name" value="Nucleic acid-binding proteins"/>
    <property type="match status" value="1"/>
</dbReference>